<evidence type="ECO:0000256" key="13">
    <source>
        <dbReference type="ARBA" id="ARBA00023075"/>
    </source>
</evidence>
<name>H6VE16_9PASS</name>
<sequence length="346" mass="38072">MTPQAKLIFTTSLLLGTTITISSNHWITAWAGLEINTLAILPMISKSHHPRAIEAATKYFLTQATASALVLFSSMTNAWCTGQWDITQLTNPVSCLILTSAIAMKLGLVPFHFWFPEVLQGSPLTTGLLLSTIMKLPPIALFYMTSHSLNQTLLTVMAILSAALGGWMGMNQTQIRKILAFSSISHLGWMAIVISYNPKLTLLNFYLYIMMTTAVFLTLNSTNTLKLSTLMTAWSKTPALNTMLLLTLLSLAGLPPLTGFLPKWLIIQELTKQDMALAATTISLLSLLGLFFYLRLAFCATITLPPHTTNHMKRWHVNSPTSTTIAILTTTSIMLLPISPMIPNMI</sequence>
<dbReference type="InterPro" id="IPR001750">
    <property type="entry name" value="ND/Mrp_TM"/>
</dbReference>
<accession>H6VE16</accession>
<evidence type="ECO:0000256" key="6">
    <source>
        <dbReference type="ARBA" id="ARBA00022660"/>
    </source>
</evidence>
<dbReference type="PRINTS" id="PR01436">
    <property type="entry name" value="NADHDHGNASE2"/>
</dbReference>
<evidence type="ECO:0000256" key="14">
    <source>
        <dbReference type="ARBA" id="ARBA00023128"/>
    </source>
</evidence>
<dbReference type="Pfam" id="PF00361">
    <property type="entry name" value="Proton_antipo_M"/>
    <property type="match status" value="1"/>
</dbReference>
<organism evidence="20">
    <name type="scientific">Alcippe nipalensis</name>
    <dbReference type="NCBI Taxonomy" id="1149624"/>
    <lineage>
        <taxon>Eukaryota</taxon>
        <taxon>Metazoa</taxon>
        <taxon>Chordata</taxon>
        <taxon>Craniata</taxon>
        <taxon>Vertebrata</taxon>
        <taxon>Euteleostomi</taxon>
        <taxon>Archelosauria</taxon>
        <taxon>Archosauria</taxon>
        <taxon>Dinosauria</taxon>
        <taxon>Saurischia</taxon>
        <taxon>Theropoda</taxon>
        <taxon>Coelurosauria</taxon>
        <taxon>Aves</taxon>
        <taxon>Neognathae</taxon>
        <taxon>Neoaves</taxon>
        <taxon>Telluraves</taxon>
        <taxon>Australaves</taxon>
        <taxon>Passeriformes</taxon>
        <taxon>Sylvioidea</taxon>
        <taxon>Timaliidae</taxon>
        <taxon>Alcippe</taxon>
    </lineage>
</organism>
<comment type="function">
    <text evidence="17">Core subunit of the mitochondrial membrane respiratory chain NADH dehydrogenase (Complex I) which catalyzes electron transfer from NADH through the respiratory chain, using ubiquinone as an electron acceptor. Essential for the catalytic activity and assembly of complex I.</text>
</comment>
<evidence type="ECO:0000259" key="18">
    <source>
        <dbReference type="Pfam" id="PF00361"/>
    </source>
</evidence>
<keyword evidence="15 17" id="KW-0472">Membrane</keyword>
<feature type="domain" description="NADH:quinone oxidoreductase/Mrp antiporter transmembrane" evidence="18">
    <location>
        <begin position="23"/>
        <end position="288"/>
    </location>
</feature>
<geneLocation type="mitochondrion" evidence="20"/>
<keyword evidence="10 17" id="KW-0249">Electron transport</keyword>
<feature type="transmembrane region" description="Helical" evidence="17">
    <location>
        <begin position="277"/>
        <end position="304"/>
    </location>
</feature>
<evidence type="ECO:0000256" key="8">
    <source>
        <dbReference type="ARBA" id="ARBA00022792"/>
    </source>
</evidence>
<dbReference type="EC" id="7.1.1.2" evidence="3 17"/>
<evidence type="ECO:0000256" key="3">
    <source>
        <dbReference type="ARBA" id="ARBA00012944"/>
    </source>
</evidence>
<keyword evidence="7 17" id="KW-0812">Transmembrane</keyword>
<keyword evidence="11 17" id="KW-1133">Transmembrane helix</keyword>
<reference evidence="20" key="1">
    <citation type="journal article" date="2012" name="Syst. Biol.">
        <title>Phylogeny and biogeography of the core babblers (aves: timaliidae).</title>
        <authorList>
            <person name="Moyle R.G."/>
            <person name="Andersen M.J."/>
            <person name="Oliveros C.H."/>
            <person name="Steinheimer F."/>
            <person name="Reddy S."/>
        </authorList>
    </citation>
    <scope>NUCLEOTIDE SEQUENCE</scope>
</reference>
<dbReference type="GO" id="GO:0005743">
    <property type="term" value="C:mitochondrial inner membrane"/>
    <property type="evidence" value="ECO:0007669"/>
    <property type="project" value="UniProtKB-SubCell"/>
</dbReference>
<feature type="transmembrane region" description="Helical" evidence="17">
    <location>
        <begin position="239"/>
        <end position="257"/>
    </location>
</feature>
<feature type="transmembrane region" description="Helical" evidence="17">
    <location>
        <begin position="202"/>
        <end position="219"/>
    </location>
</feature>
<dbReference type="Pfam" id="PF06444">
    <property type="entry name" value="NADH_dehy_S2_C"/>
    <property type="match status" value="1"/>
</dbReference>
<evidence type="ECO:0000256" key="9">
    <source>
        <dbReference type="ARBA" id="ARBA00022967"/>
    </source>
</evidence>
<evidence type="ECO:0000256" key="10">
    <source>
        <dbReference type="ARBA" id="ARBA00022982"/>
    </source>
</evidence>
<feature type="transmembrane region" description="Helical" evidence="17">
    <location>
        <begin position="96"/>
        <end position="115"/>
    </location>
</feature>
<evidence type="ECO:0000256" key="1">
    <source>
        <dbReference type="ARBA" id="ARBA00004448"/>
    </source>
</evidence>
<dbReference type="AlphaFoldDB" id="H6VE16"/>
<evidence type="ECO:0000313" key="20">
    <source>
        <dbReference type="EMBL" id="AFB19375.1"/>
    </source>
</evidence>
<keyword evidence="14 17" id="KW-0496">Mitochondrion</keyword>
<dbReference type="InterPro" id="IPR050175">
    <property type="entry name" value="Complex_I_Subunit_2"/>
</dbReference>
<feature type="transmembrane region" description="Helical" evidence="17">
    <location>
        <begin position="178"/>
        <end position="196"/>
    </location>
</feature>
<evidence type="ECO:0000256" key="15">
    <source>
        <dbReference type="ARBA" id="ARBA00023136"/>
    </source>
</evidence>
<comment type="subcellular location">
    <subcellularLocation>
        <location evidence="1 17">Mitochondrion inner membrane</location>
        <topology evidence="1 17">Multi-pass membrane protein</topology>
    </subcellularLocation>
</comment>
<keyword evidence="5" id="KW-0813">Transport</keyword>
<dbReference type="InterPro" id="IPR003917">
    <property type="entry name" value="NADH_UbQ_OxRdtase_chain2"/>
</dbReference>
<evidence type="ECO:0000256" key="16">
    <source>
        <dbReference type="ARBA" id="ARBA00049551"/>
    </source>
</evidence>
<feature type="transmembrane region" description="Helical" evidence="17">
    <location>
        <begin position="325"/>
        <end position="342"/>
    </location>
</feature>
<dbReference type="PANTHER" id="PTHR46552:SF1">
    <property type="entry name" value="NADH-UBIQUINONE OXIDOREDUCTASE CHAIN 2"/>
    <property type="match status" value="1"/>
</dbReference>
<feature type="domain" description="NADH dehydrogenase subunit 2 C-terminal" evidence="19">
    <location>
        <begin position="290"/>
        <end position="342"/>
    </location>
</feature>
<protein>
    <recommendedName>
        <fullName evidence="4 17">NADH-ubiquinone oxidoreductase chain 2</fullName>
        <ecNumber evidence="3 17">7.1.1.2</ecNumber>
    </recommendedName>
</protein>
<evidence type="ECO:0000256" key="5">
    <source>
        <dbReference type="ARBA" id="ARBA00022448"/>
    </source>
</evidence>
<proteinExistence type="inferred from homology"/>
<keyword evidence="13 17" id="KW-0830">Ubiquinone</keyword>
<keyword evidence="6 17" id="KW-0679">Respiratory chain</keyword>
<keyword evidence="9 17" id="KW-1278">Translocase</keyword>
<evidence type="ECO:0000256" key="11">
    <source>
        <dbReference type="ARBA" id="ARBA00022989"/>
    </source>
</evidence>
<dbReference type="InterPro" id="IPR010933">
    <property type="entry name" value="NADH_DH_su2_C"/>
</dbReference>
<feature type="transmembrane region" description="Helical" evidence="17">
    <location>
        <begin position="152"/>
        <end position="171"/>
    </location>
</feature>
<dbReference type="GO" id="GO:0008137">
    <property type="term" value="F:NADH dehydrogenase (ubiquinone) activity"/>
    <property type="evidence" value="ECO:0007669"/>
    <property type="project" value="UniProtKB-EC"/>
</dbReference>
<gene>
    <name evidence="20" type="primary">ND2</name>
</gene>
<keyword evidence="8 17" id="KW-0999">Mitochondrion inner membrane</keyword>
<evidence type="ECO:0000256" key="17">
    <source>
        <dbReference type="RuleBase" id="RU003403"/>
    </source>
</evidence>
<evidence type="ECO:0000256" key="7">
    <source>
        <dbReference type="ARBA" id="ARBA00022692"/>
    </source>
</evidence>
<dbReference type="GO" id="GO:0006120">
    <property type="term" value="P:mitochondrial electron transport, NADH to ubiquinone"/>
    <property type="evidence" value="ECO:0007669"/>
    <property type="project" value="InterPro"/>
</dbReference>
<comment type="similarity">
    <text evidence="2 17">Belongs to the complex I subunit 2 family.</text>
</comment>
<dbReference type="EMBL" id="JN826473">
    <property type="protein sequence ID" value="AFB19375.1"/>
    <property type="molecule type" value="Genomic_DNA"/>
</dbReference>
<evidence type="ECO:0000256" key="12">
    <source>
        <dbReference type="ARBA" id="ARBA00023027"/>
    </source>
</evidence>
<comment type="catalytic activity">
    <reaction evidence="16 17">
        <text>a ubiquinone + NADH + 5 H(+)(in) = a ubiquinol + NAD(+) + 4 H(+)(out)</text>
        <dbReference type="Rhea" id="RHEA:29091"/>
        <dbReference type="Rhea" id="RHEA-COMP:9565"/>
        <dbReference type="Rhea" id="RHEA-COMP:9566"/>
        <dbReference type="ChEBI" id="CHEBI:15378"/>
        <dbReference type="ChEBI" id="CHEBI:16389"/>
        <dbReference type="ChEBI" id="CHEBI:17976"/>
        <dbReference type="ChEBI" id="CHEBI:57540"/>
        <dbReference type="ChEBI" id="CHEBI:57945"/>
        <dbReference type="EC" id="7.1.1.2"/>
    </reaction>
</comment>
<feature type="transmembrane region" description="Helical" evidence="17">
    <location>
        <begin position="56"/>
        <end position="76"/>
    </location>
</feature>
<dbReference type="PANTHER" id="PTHR46552">
    <property type="entry name" value="NADH-UBIQUINONE OXIDOREDUCTASE CHAIN 2"/>
    <property type="match status" value="1"/>
</dbReference>
<keyword evidence="12 17" id="KW-0520">NAD</keyword>
<evidence type="ECO:0000259" key="19">
    <source>
        <dbReference type="Pfam" id="PF06444"/>
    </source>
</evidence>
<evidence type="ECO:0000256" key="4">
    <source>
        <dbReference type="ARBA" id="ARBA00021008"/>
    </source>
</evidence>
<evidence type="ECO:0000256" key="2">
    <source>
        <dbReference type="ARBA" id="ARBA00007012"/>
    </source>
</evidence>